<keyword evidence="2" id="KW-1185">Reference proteome</keyword>
<reference evidence="1" key="1">
    <citation type="submission" date="2023-04" db="EMBL/GenBank/DDBJ databases">
        <title>Draft Genome sequencing of Naganishia species isolated from polar environments using Oxford Nanopore Technology.</title>
        <authorList>
            <person name="Leo P."/>
            <person name="Venkateswaran K."/>
        </authorList>
    </citation>
    <scope>NUCLEOTIDE SEQUENCE</scope>
    <source>
        <strain evidence="1">MNA-CCFEE 5261</strain>
    </source>
</reference>
<comment type="caution">
    <text evidence="1">The sequence shown here is derived from an EMBL/GenBank/DDBJ whole genome shotgun (WGS) entry which is preliminary data.</text>
</comment>
<protein>
    <submittedName>
        <fullName evidence="1">Uncharacterized protein</fullName>
    </submittedName>
</protein>
<evidence type="ECO:0000313" key="2">
    <source>
        <dbReference type="Proteomes" id="UP001241377"/>
    </source>
</evidence>
<dbReference type="Proteomes" id="UP001241377">
    <property type="component" value="Unassembled WGS sequence"/>
</dbReference>
<gene>
    <name evidence="1" type="ORF">QFC19_000739</name>
</gene>
<sequence length="724" mass="79128">MGITNSGTLSVLYTPRSFFSAGASDIDVARHPKKIDKFSQWTGERFFKEGKTELSSEFVEYEREINLRKKGIERLHATSIPYHSNISKKKPSADPHPDDGSNPKEQFFVGESLGLVMISHGQEMLRDHVGDRQYAERLEKFGRAKCKIAMVQDEYANRVGEGYISGMESALAVVQDYQTLRKKLDSRRLTLDAATRKLNTSKKDSRAMEEEVDTAQTRFDEIQEDTLARMATVQESEAALINDLTDLLEAELDFVKHYHEILEDLRTEWGSLGNSSSSSSRPRSKSTSAVSKAPLSRTVSVPKISSPLKRPALSARRYSTRSNDSEDEDKKKSSAVNRERSQSNVSTGSRTKSFMGAFGSFGKKDKGAAIPVDRRYPSMKKYGSLNDQEDAPIHSLPQAEGNLNDHSDDDESDTDGELSRFSTYGRDRSYSSTTKMNHRSAPAIRKPSKPPVVQDPVHAHQVRVLFEYSGKAMDELTIRNGDIVTVTKEVSPDWWIGENQHGESGLFPSAYTELYEGAAGDDGVDFGFDEEDSDDHHSLSESSNINVPPPLPSAERPRTLPPRASSAAAPTTVRNLPPPITGIDNSSHSNVQGNGYQSQKETGTARPALSDSSRLASSTSLSSQNKKPAPPPPTRRLTQTGTAISSAVSSSPSESPFEMPSEGNGMTGPRMVMPTGLGMPNSSTSRKGSHRGSPFGGTDDESGDSGNRQGPHTVADCSTCGCDE</sequence>
<organism evidence="1 2">
    <name type="scientific">Naganishia cerealis</name>
    <dbReference type="NCBI Taxonomy" id="610337"/>
    <lineage>
        <taxon>Eukaryota</taxon>
        <taxon>Fungi</taxon>
        <taxon>Dikarya</taxon>
        <taxon>Basidiomycota</taxon>
        <taxon>Agaricomycotina</taxon>
        <taxon>Tremellomycetes</taxon>
        <taxon>Filobasidiales</taxon>
        <taxon>Filobasidiaceae</taxon>
        <taxon>Naganishia</taxon>
    </lineage>
</organism>
<dbReference type="EMBL" id="JASBWR010000005">
    <property type="protein sequence ID" value="KAJ9112319.1"/>
    <property type="molecule type" value="Genomic_DNA"/>
</dbReference>
<proteinExistence type="predicted"/>
<name>A0ACC2WMD6_9TREE</name>
<accession>A0ACC2WMD6</accession>
<evidence type="ECO:0000313" key="1">
    <source>
        <dbReference type="EMBL" id="KAJ9112319.1"/>
    </source>
</evidence>